<dbReference type="InterPro" id="IPR016162">
    <property type="entry name" value="Ald_DH_N"/>
</dbReference>
<evidence type="ECO:0000256" key="1">
    <source>
        <dbReference type="ARBA" id="ARBA00009986"/>
    </source>
</evidence>
<dbReference type="FunFam" id="3.40.605.10:FF:000004">
    <property type="entry name" value="Aldehyde dehydrogenase"/>
    <property type="match status" value="1"/>
</dbReference>
<dbReference type="InterPro" id="IPR015590">
    <property type="entry name" value="Aldehyde_DH_dom"/>
</dbReference>
<keyword evidence="3" id="KW-0520">NAD</keyword>
<dbReference type="GeneID" id="120259059"/>
<proteinExistence type="inferred from homology"/>
<evidence type="ECO:0000256" key="5">
    <source>
        <dbReference type="PIRNR" id="PIRNR036492"/>
    </source>
</evidence>
<evidence type="ECO:0000313" key="11">
    <source>
        <dbReference type="RefSeq" id="XP_039122527.1"/>
    </source>
</evidence>
<dbReference type="Gene3D" id="3.40.605.10">
    <property type="entry name" value="Aldehyde Dehydrogenase, Chain A, domain 1"/>
    <property type="match status" value="1"/>
</dbReference>
<dbReference type="PANTHER" id="PTHR43570:SF16">
    <property type="entry name" value="ALDEHYDE DEHYDROGENASE TYPE III, ISOFORM Q"/>
    <property type="match status" value="1"/>
</dbReference>
<dbReference type="InterPro" id="IPR016163">
    <property type="entry name" value="Ald_DH_C"/>
</dbReference>
<dbReference type="SUPFAM" id="SSF53720">
    <property type="entry name" value="ALDH-like"/>
    <property type="match status" value="1"/>
</dbReference>
<dbReference type="Proteomes" id="UP001515500">
    <property type="component" value="Chromosome 4"/>
</dbReference>
<evidence type="ECO:0000256" key="4">
    <source>
        <dbReference type="ARBA" id="ARBA00049194"/>
    </source>
</evidence>
<dbReference type="GO" id="GO:0006081">
    <property type="term" value="P:aldehyde metabolic process"/>
    <property type="evidence" value="ECO:0007669"/>
    <property type="project" value="InterPro"/>
</dbReference>
<protein>
    <recommendedName>
        <fullName evidence="5">Aldehyde dehydrogenase</fullName>
    </recommendedName>
</protein>
<dbReference type="Pfam" id="PF00171">
    <property type="entry name" value="Aldedh"/>
    <property type="match status" value="1"/>
</dbReference>
<feature type="domain" description="Aldehyde dehydrogenase" evidence="9">
    <location>
        <begin position="15"/>
        <end position="440"/>
    </location>
</feature>
<evidence type="ECO:0000256" key="8">
    <source>
        <dbReference type="RuleBase" id="RU003345"/>
    </source>
</evidence>
<organism evidence="10 11">
    <name type="scientific">Dioscorea cayennensis subsp. rotundata</name>
    <name type="common">White Guinea yam</name>
    <name type="synonym">Dioscorea rotundata</name>
    <dbReference type="NCBI Taxonomy" id="55577"/>
    <lineage>
        <taxon>Eukaryota</taxon>
        <taxon>Viridiplantae</taxon>
        <taxon>Streptophyta</taxon>
        <taxon>Embryophyta</taxon>
        <taxon>Tracheophyta</taxon>
        <taxon>Spermatophyta</taxon>
        <taxon>Magnoliopsida</taxon>
        <taxon>Liliopsida</taxon>
        <taxon>Dioscoreales</taxon>
        <taxon>Dioscoreaceae</taxon>
        <taxon>Dioscorea</taxon>
    </lineage>
</organism>
<reference evidence="11" key="1">
    <citation type="submission" date="2025-08" db="UniProtKB">
        <authorList>
            <consortium name="RefSeq"/>
        </authorList>
    </citation>
    <scope>IDENTIFICATION</scope>
</reference>
<sequence>MEELGQKLSFDAKRAMVNELRRSFEEGKTMGYEWRVAQLKAILRMMDEREADFMAALHSDLSKPYFESFLHEISLIRASCSLFLKQLKHWMKPVKVLAAITTYPSTAHIVSEPLGVVLVISTWNYPFMLSLEPVIGAIAAGNAVVLKPSEVAPATSAMFAKVFPEYVDNSCIRVVEGAIHETTALLKQRWDKIFYTGNSRVAKSIMTAAAKNLTPVILELGGKSPVVVDPNCDLKIVAKRIVVGKWGCNNGQACVCPDYIITTKSFAPRLVDALKSTLEGFYGKDPQQSKDLSRIVNSKHFARLTRLLDEDRVSGNVVHGGQRDEKQLFIAPTIVLNAPLDSPIMTEEIFGPLLPITTVDKVEDSFSVIKSRPKPLSAYLFTKNKKLEEKFVMTISAGGILINDTTLQVANPDLPFGGVGESGFGSYHGKFSFDAFSHKKGVLSRGFGGETPARYPPYTPWKQALLRNLINGSIITLILVLLGWPMA</sequence>
<comment type="similarity">
    <text evidence="1 5 8">Belongs to the aldehyde dehydrogenase family.</text>
</comment>
<evidence type="ECO:0000256" key="6">
    <source>
        <dbReference type="PIRSR" id="PIRSR036492-1"/>
    </source>
</evidence>
<dbReference type="AlphaFoldDB" id="A0AB40B5I3"/>
<dbReference type="GO" id="GO:0009737">
    <property type="term" value="P:response to abscisic acid"/>
    <property type="evidence" value="ECO:0007669"/>
    <property type="project" value="UniProtKB-ARBA"/>
</dbReference>
<dbReference type="Gene3D" id="3.40.309.10">
    <property type="entry name" value="Aldehyde Dehydrogenase, Chain A, domain 2"/>
    <property type="match status" value="1"/>
</dbReference>
<dbReference type="RefSeq" id="XP_039122527.1">
    <property type="nucleotide sequence ID" value="XM_039266593.1"/>
</dbReference>
<keyword evidence="2 5" id="KW-0560">Oxidoreductase</keyword>
<dbReference type="InterPro" id="IPR029510">
    <property type="entry name" value="Ald_DH_CS_GLU"/>
</dbReference>
<dbReference type="PROSITE" id="PS00687">
    <property type="entry name" value="ALDEHYDE_DEHYDR_GLU"/>
    <property type="match status" value="1"/>
</dbReference>
<feature type="active site" evidence="6 7">
    <location>
        <position position="219"/>
    </location>
</feature>
<keyword evidence="10" id="KW-1185">Reference proteome</keyword>
<feature type="active site" evidence="6">
    <location>
        <position position="254"/>
    </location>
</feature>
<dbReference type="GO" id="GO:0005737">
    <property type="term" value="C:cytoplasm"/>
    <property type="evidence" value="ECO:0007669"/>
    <property type="project" value="TreeGrafter"/>
</dbReference>
<evidence type="ECO:0000256" key="3">
    <source>
        <dbReference type="ARBA" id="ARBA00023027"/>
    </source>
</evidence>
<name>A0AB40B5I3_DIOCR</name>
<dbReference type="FunFam" id="3.40.309.10:FF:000003">
    <property type="entry name" value="Aldehyde dehydrogenase"/>
    <property type="match status" value="1"/>
</dbReference>
<dbReference type="InterPro" id="IPR012394">
    <property type="entry name" value="Aldehyde_DH_NAD(P)"/>
</dbReference>
<evidence type="ECO:0000256" key="2">
    <source>
        <dbReference type="ARBA" id="ARBA00023002"/>
    </source>
</evidence>
<evidence type="ECO:0000313" key="10">
    <source>
        <dbReference type="Proteomes" id="UP001515500"/>
    </source>
</evidence>
<gene>
    <name evidence="11" type="primary">LOC120259059</name>
</gene>
<accession>A0AB40B5I3</accession>
<dbReference type="GO" id="GO:0004029">
    <property type="term" value="F:aldehyde dehydrogenase (NAD+) activity"/>
    <property type="evidence" value="ECO:0007669"/>
    <property type="project" value="UniProtKB-EC"/>
</dbReference>
<comment type="catalytic activity">
    <reaction evidence="4">
        <text>an aldehyde + NAD(+) + H2O = a carboxylate + NADH + 2 H(+)</text>
        <dbReference type="Rhea" id="RHEA:16185"/>
        <dbReference type="ChEBI" id="CHEBI:15377"/>
        <dbReference type="ChEBI" id="CHEBI:15378"/>
        <dbReference type="ChEBI" id="CHEBI:17478"/>
        <dbReference type="ChEBI" id="CHEBI:29067"/>
        <dbReference type="ChEBI" id="CHEBI:57540"/>
        <dbReference type="ChEBI" id="CHEBI:57945"/>
        <dbReference type="EC" id="1.2.1.3"/>
    </reaction>
</comment>
<dbReference type="PIRSF" id="PIRSF036492">
    <property type="entry name" value="ALDH"/>
    <property type="match status" value="1"/>
</dbReference>
<dbReference type="InterPro" id="IPR016161">
    <property type="entry name" value="Ald_DH/histidinol_DH"/>
</dbReference>
<evidence type="ECO:0000256" key="7">
    <source>
        <dbReference type="PROSITE-ProRule" id="PRU10007"/>
    </source>
</evidence>
<dbReference type="PANTHER" id="PTHR43570">
    <property type="entry name" value="ALDEHYDE DEHYDROGENASE"/>
    <property type="match status" value="1"/>
</dbReference>
<evidence type="ECO:0000259" key="9">
    <source>
        <dbReference type="Pfam" id="PF00171"/>
    </source>
</evidence>